<evidence type="ECO:0000256" key="5">
    <source>
        <dbReference type="ARBA" id="ARBA00023136"/>
    </source>
</evidence>
<dbReference type="EMBL" id="CAOF01000120">
    <property type="protein sequence ID" value="CCO47346.1"/>
    <property type="molecule type" value="Genomic_DNA"/>
</dbReference>
<keyword evidence="2" id="KW-1003">Cell membrane</keyword>
<dbReference type="GO" id="GO:0005886">
    <property type="term" value="C:plasma membrane"/>
    <property type="evidence" value="ECO:0007669"/>
    <property type="project" value="UniProtKB-SubCell"/>
</dbReference>
<feature type="transmembrane region" description="Helical" evidence="6">
    <location>
        <begin position="109"/>
        <end position="127"/>
    </location>
</feature>
<dbReference type="Pfam" id="PF06271">
    <property type="entry name" value="RDD"/>
    <property type="match status" value="1"/>
</dbReference>
<dbReference type="Proteomes" id="UP000018211">
    <property type="component" value="Unassembled WGS sequence"/>
</dbReference>
<evidence type="ECO:0000256" key="2">
    <source>
        <dbReference type="ARBA" id="ARBA00022475"/>
    </source>
</evidence>
<name>A0AAV2VRR7_9VIBR</name>
<evidence type="ECO:0000256" key="6">
    <source>
        <dbReference type="SAM" id="Phobius"/>
    </source>
</evidence>
<organism evidence="8 9">
    <name type="scientific">Vibrio nigripulchritudo SOn1</name>
    <dbReference type="NCBI Taxonomy" id="1238450"/>
    <lineage>
        <taxon>Bacteria</taxon>
        <taxon>Pseudomonadati</taxon>
        <taxon>Pseudomonadota</taxon>
        <taxon>Gammaproteobacteria</taxon>
        <taxon>Vibrionales</taxon>
        <taxon>Vibrionaceae</taxon>
        <taxon>Vibrio</taxon>
    </lineage>
</organism>
<dbReference type="AlphaFoldDB" id="A0AAV2VRR7"/>
<protein>
    <submittedName>
        <fullName evidence="8">RDD domain protein</fullName>
    </submittedName>
</protein>
<dbReference type="InterPro" id="IPR051791">
    <property type="entry name" value="Pra-immunoreactive"/>
</dbReference>
<dbReference type="PANTHER" id="PTHR36115:SF6">
    <property type="entry name" value="PROLINE-RICH ANTIGEN HOMOLOG"/>
    <property type="match status" value="1"/>
</dbReference>
<feature type="transmembrane region" description="Helical" evidence="6">
    <location>
        <begin position="30"/>
        <end position="48"/>
    </location>
</feature>
<evidence type="ECO:0000259" key="7">
    <source>
        <dbReference type="Pfam" id="PF06271"/>
    </source>
</evidence>
<evidence type="ECO:0000256" key="3">
    <source>
        <dbReference type="ARBA" id="ARBA00022692"/>
    </source>
</evidence>
<proteinExistence type="predicted"/>
<feature type="transmembrane region" description="Helical" evidence="6">
    <location>
        <begin position="60"/>
        <end position="79"/>
    </location>
</feature>
<comment type="subcellular location">
    <subcellularLocation>
        <location evidence="1">Cell membrane</location>
        <topology evidence="1">Multi-pass membrane protein</topology>
    </subcellularLocation>
</comment>
<evidence type="ECO:0000313" key="8">
    <source>
        <dbReference type="EMBL" id="CCO47346.1"/>
    </source>
</evidence>
<sequence length="148" mass="16904">MSSEATRVDAEPQTTPDLSYYRLASPGRRYVAQVIDGIVTWCIYLILLSSLNYFSVERDLTDIISLSLAGMYFVFSDGLPKGKSLGKHLLGMTVLNKKNGEYCSLWRSFLRNFFSPILWIFDAMFILGKKRQRLGDKFASTIVIRDQK</sequence>
<comment type="caution">
    <text evidence="8">The sequence shown here is derived from an EMBL/GenBank/DDBJ whole genome shotgun (WGS) entry which is preliminary data.</text>
</comment>
<keyword evidence="4 6" id="KW-1133">Transmembrane helix</keyword>
<evidence type="ECO:0000256" key="4">
    <source>
        <dbReference type="ARBA" id="ARBA00022989"/>
    </source>
</evidence>
<evidence type="ECO:0000256" key="1">
    <source>
        <dbReference type="ARBA" id="ARBA00004651"/>
    </source>
</evidence>
<reference evidence="8 9" key="1">
    <citation type="journal article" date="2013" name="ISME J.">
        <title>Comparative genomics of pathogenic lineages of Vibrio nigripulchritudo identifies virulence-associated traits.</title>
        <authorList>
            <person name="Goudenege D."/>
            <person name="Labreuche Y."/>
            <person name="Krin E."/>
            <person name="Ansquer D."/>
            <person name="Mangenot S."/>
            <person name="Calteau A."/>
            <person name="Medigue C."/>
            <person name="Mazel D."/>
            <person name="Polz M.F."/>
            <person name="Le Roux F."/>
        </authorList>
    </citation>
    <scope>NUCLEOTIDE SEQUENCE [LARGE SCALE GENOMIC DNA]</scope>
    <source>
        <strain evidence="8 9">SOn1</strain>
    </source>
</reference>
<feature type="domain" description="RDD" evidence="7">
    <location>
        <begin position="23"/>
        <end position="139"/>
    </location>
</feature>
<keyword evidence="3 6" id="KW-0812">Transmembrane</keyword>
<dbReference type="RefSeq" id="WP_022612184.1">
    <property type="nucleotide sequence ID" value="NZ_LK391965.1"/>
</dbReference>
<accession>A0AAV2VRR7</accession>
<keyword evidence="5 6" id="KW-0472">Membrane</keyword>
<gene>
    <name evidence="8" type="ORF">VIBNISOn1_30037</name>
</gene>
<evidence type="ECO:0000313" key="9">
    <source>
        <dbReference type="Proteomes" id="UP000018211"/>
    </source>
</evidence>
<dbReference type="PANTHER" id="PTHR36115">
    <property type="entry name" value="PROLINE-RICH ANTIGEN HOMOLOG-RELATED"/>
    <property type="match status" value="1"/>
</dbReference>
<dbReference type="InterPro" id="IPR010432">
    <property type="entry name" value="RDD"/>
</dbReference>